<dbReference type="EMBL" id="BKCJ011517270">
    <property type="protein sequence ID" value="GFD39493.1"/>
    <property type="molecule type" value="Genomic_DNA"/>
</dbReference>
<proteinExistence type="predicted"/>
<comment type="caution">
    <text evidence="1">The sequence shown here is derived from an EMBL/GenBank/DDBJ whole genome shotgun (WGS) entry which is preliminary data.</text>
</comment>
<dbReference type="AlphaFoldDB" id="A0A699VYI8"/>
<accession>A0A699VYI8</accession>
<name>A0A699VYI8_TANCI</name>
<evidence type="ECO:0000313" key="1">
    <source>
        <dbReference type="EMBL" id="GFD39493.1"/>
    </source>
</evidence>
<gene>
    <name evidence="1" type="ORF">Tci_911462</name>
</gene>
<protein>
    <submittedName>
        <fullName evidence="1">Uncharacterized protein</fullName>
    </submittedName>
</protein>
<reference evidence="1" key="1">
    <citation type="journal article" date="2019" name="Sci. Rep.">
        <title>Draft genome of Tanacetum cinerariifolium, the natural source of mosquito coil.</title>
        <authorList>
            <person name="Yamashiro T."/>
            <person name="Shiraishi A."/>
            <person name="Satake H."/>
            <person name="Nakayama K."/>
        </authorList>
    </citation>
    <scope>NUCLEOTIDE SEQUENCE</scope>
</reference>
<sequence length="71" mass="8097">MPMNSISSRDGRLLCHEVVNDDFGESGEVQNLLFSRQISKRLVWNSGAYMLHFSESFQIKNTLSCVDLETD</sequence>
<organism evidence="1">
    <name type="scientific">Tanacetum cinerariifolium</name>
    <name type="common">Dalmatian daisy</name>
    <name type="synonym">Chrysanthemum cinerariifolium</name>
    <dbReference type="NCBI Taxonomy" id="118510"/>
    <lineage>
        <taxon>Eukaryota</taxon>
        <taxon>Viridiplantae</taxon>
        <taxon>Streptophyta</taxon>
        <taxon>Embryophyta</taxon>
        <taxon>Tracheophyta</taxon>
        <taxon>Spermatophyta</taxon>
        <taxon>Magnoliopsida</taxon>
        <taxon>eudicotyledons</taxon>
        <taxon>Gunneridae</taxon>
        <taxon>Pentapetalae</taxon>
        <taxon>asterids</taxon>
        <taxon>campanulids</taxon>
        <taxon>Asterales</taxon>
        <taxon>Asteraceae</taxon>
        <taxon>Asteroideae</taxon>
        <taxon>Anthemideae</taxon>
        <taxon>Anthemidinae</taxon>
        <taxon>Tanacetum</taxon>
    </lineage>
</organism>